<dbReference type="STRING" id="557598.LHK_02232"/>
<gene>
    <name evidence="1" type="ordered locus">LHK_02232</name>
</gene>
<dbReference type="EMBL" id="CP001154">
    <property type="protein sequence ID" value="ACO75216.1"/>
    <property type="molecule type" value="Genomic_DNA"/>
</dbReference>
<organism evidence="1 2">
    <name type="scientific">Laribacter hongkongensis (strain HLHK9)</name>
    <dbReference type="NCBI Taxonomy" id="557598"/>
    <lineage>
        <taxon>Bacteria</taxon>
        <taxon>Pseudomonadati</taxon>
        <taxon>Pseudomonadota</taxon>
        <taxon>Betaproteobacteria</taxon>
        <taxon>Neisseriales</taxon>
        <taxon>Aquaspirillaceae</taxon>
        <taxon>Laribacter</taxon>
    </lineage>
</organism>
<keyword evidence="2" id="KW-1185">Reference proteome</keyword>
<protein>
    <submittedName>
        <fullName evidence="1">Uncharacterized protein</fullName>
    </submittedName>
</protein>
<proteinExistence type="predicted"/>
<evidence type="ECO:0000313" key="2">
    <source>
        <dbReference type="Proteomes" id="UP000002010"/>
    </source>
</evidence>
<reference evidence="1 2" key="1">
    <citation type="journal article" date="2009" name="PLoS Genet.">
        <title>The complete genome and proteome of Laribacter hongkongensis reveal potential mechanisms for adaptations to different temperatures and habitats.</title>
        <authorList>
            <person name="Woo P.C."/>
            <person name="Lau S.K."/>
            <person name="Tse H."/>
            <person name="Teng J.L."/>
            <person name="Curreem S.O."/>
            <person name="Tsang A.K."/>
            <person name="Fan R.Y."/>
            <person name="Wong G.K."/>
            <person name="Huang Y."/>
            <person name="Loman N.J."/>
            <person name="Snyder L.A."/>
            <person name="Cai J.J."/>
            <person name="Huang J.D."/>
            <person name="Mak W."/>
            <person name="Pallen M.J."/>
            <person name="Lok S."/>
            <person name="Yuen K.Y."/>
        </authorList>
    </citation>
    <scope>NUCLEOTIDE SEQUENCE [LARGE SCALE GENOMIC DNA]</scope>
    <source>
        <strain evidence="1 2">HLHK9</strain>
    </source>
</reference>
<evidence type="ECO:0000313" key="1">
    <source>
        <dbReference type="EMBL" id="ACO75216.1"/>
    </source>
</evidence>
<dbReference type="HOGENOM" id="CLU_2973893_0_0_4"/>
<name>C1DAA1_LARHH</name>
<sequence length="58" mass="6220">MHPAMPASSRTSPVPALLAGHAAASAQAPECCFWPFAWLSFFVDGVTLFSPTFLLRPD</sequence>
<dbReference type="AlphaFoldDB" id="C1DAA1"/>
<dbReference type="KEGG" id="lhk:LHK_02232"/>
<accession>C1DAA1</accession>
<dbReference type="Proteomes" id="UP000002010">
    <property type="component" value="Chromosome"/>
</dbReference>